<evidence type="ECO:0000313" key="2">
    <source>
        <dbReference type="Proteomes" id="UP000817854"/>
    </source>
</evidence>
<dbReference type="RefSeq" id="WP_140962309.1">
    <property type="nucleotide sequence ID" value="NZ_VEVQ02000005.1"/>
</dbReference>
<dbReference type="Gene3D" id="3.30.420.250">
    <property type="match status" value="1"/>
</dbReference>
<proteinExistence type="predicted"/>
<dbReference type="CDD" id="cd24013">
    <property type="entry name" value="ASKHA_ATPase_BT3980-like"/>
    <property type="match status" value="1"/>
</dbReference>
<gene>
    <name evidence="1" type="ORF">FIA58_009840</name>
</gene>
<dbReference type="EMBL" id="VEVQ02000005">
    <property type="protein sequence ID" value="NHN25975.1"/>
    <property type="molecule type" value="Genomic_DNA"/>
</dbReference>
<evidence type="ECO:0000313" key="1">
    <source>
        <dbReference type="EMBL" id="NHN25975.1"/>
    </source>
</evidence>
<dbReference type="InterPro" id="IPR024213">
    <property type="entry name" value="DUF3822"/>
</dbReference>
<keyword evidence="2" id="KW-1185">Reference proteome</keyword>
<reference evidence="1" key="1">
    <citation type="submission" date="2019-05" db="EMBL/GenBank/DDBJ databases">
        <authorList>
            <person name="Lianzixin W."/>
        </authorList>
    </citation>
    <scope>NUCLEOTIDE SEQUENCE</scope>
    <source>
        <strain evidence="1">EC11</strain>
    </source>
</reference>
<reference evidence="1" key="2">
    <citation type="submission" date="2020-02" db="EMBL/GenBank/DDBJ databases">
        <title>Flavobacterium profundi sp. nov., isolated from a deep-sea seamount.</title>
        <authorList>
            <person name="Zhang D.-C."/>
        </authorList>
    </citation>
    <scope>NUCLEOTIDE SEQUENCE</scope>
    <source>
        <strain evidence="1">EC11</strain>
    </source>
</reference>
<name>A0ABX0ISB5_9FLAO</name>
<sequence length="270" mass="31701">MVITTNDITTKNYKKLSIQVSLSGLSFCVFDLITKKIIAFNTVEFIKSNVIEEQLWKVFVDNNILSNAYDEIIVLHDNCLNSFVPNSLFDSNFLGSYLQYNVKVFDNDFFAFDKLDNYDLSNVHVPYVNINNFLLDQYASFDYKNVNSILVKKILDISIGNDEKEVFVHIQKGHFEIVVVKNQQLLLFNSFEYATPEDFIYYILFTYEQLQLNPESVLVHLFGLIEKTDDYFKIAYKFIRNCNLLQVNKWITILDKTETEIRNNFILFHS</sequence>
<dbReference type="Proteomes" id="UP000817854">
    <property type="component" value="Unassembled WGS sequence"/>
</dbReference>
<comment type="caution">
    <text evidence="1">The sequence shown here is derived from an EMBL/GenBank/DDBJ whole genome shotgun (WGS) entry which is preliminary data.</text>
</comment>
<dbReference type="Pfam" id="PF12864">
    <property type="entry name" value="DUF3822"/>
    <property type="match status" value="1"/>
</dbReference>
<organism evidence="1 2">
    <name type="scientific">Flavobacterium jejuense</name>
    <dbReference type="NCBI Taxonomy" id="1544455"/>
    <lineage>
        <taxon>Bacteria</taxon>
        <taxon>Pseudomonadati</taxon>
        <taxon>Bacteroidota</taxon>
        <taxon>Flavobacteriia</taxon>
        <taxon>Flavobacteriales</taxon>
        <taxon>Flavobacteriaceae</taxon>
        <taxon>Flavobacterium</taxon>
    </lineage>
</organism>
<dbReference type="Gene3D" id="3.30.420.260">
    <property type="match status" value="1"/>
</dbReference>
<accession>A0ABX0ISB5</accession>
<protein>
    <submittedName>
        <fullName evidence="1">DUF3822 family protein</fullName>
    </submittedName>
</protein>